<evidence type="ECO:0000256" key="28">
    <source>
        <dbReference type="ARBA" id="ARBA00023296"/>
    </source>
</evidence>
<dbReference type="InterPro" id="IPR001205">
    <property type="entry name" value="RNA-dir_pol_C"/>
</dbReference>
<dbReference type="GO" id="GO:0005198">
    <property type="term" value="F:structural molecule activity"/>
    <property type="evidence" value="ECO:0007669"/>
    <property type="project" value="InterPro"/>
</dbReference>
<dbReference type="SUPFAM" id="SSF50494">
    <property type="entry name" value="Trypsin-like serine proteases"/>
    <property type="match status" value="1"/>
</dbReference>
<keyword evidence="35" id="KW-1185">Reference proteome</keyword>
<dbReference type="Pfam" id="PF00680">
    <property type="entry name" value="RdRP_1"/>
    <property type="match status" value="1"/>
</dbReference>
<evidence type="ECO:0000256" key="13">
    <source>
        <dbReference type="ARBA" id="ARBA00022695"/>
    </source>
</evidence>
<dbReference type="Gene3D" id="1.20.960.20">
    <property type="match status" value="1"/>
</dbReference>
<feature type="region of interest" description="Disordered" evidence="31">
    <location>
        <begin position="1297"/>
        <end position="1331"/>
    </location>
</feature>
<feature type="compositionally biased region" description="Acidic residues" evidence="31">
    <location>
        <begin position="1297"/>
        <end position="1308"/>
    </location>
</feature>
<dbReference type="SUPFAM" id="SSF56672">
    <property type="entry name" value="DNA/RNA polymerases"/>
    <property type="match status" value="1"/>
</dbReference>
<dbReference type="InterPro" id="IPR009003">
    <property type="entry name" value="Peptidase_S1_PA"/>
</dbReference>
<dbReference type="InterPro" id="IPR001676">
    <property type="entry name" value="Picornavirus_capsid"/>
</dbReference>
<evidence type="ECO:0000256" key="31">
    <source>
        <dbReference type="SAM" id="MobiDB-lite"/>
    </source>
</evidence>
<evidence type="ECO:0000256" key="12">
    <source>
        <dbReference type="ARBA" id="ARBA00022679"/>
    </source>
</evidence>
<name>I7C489_9PICO</name>
<dbReference type="GO" id="GO:0006508">
    <property type="term" value="P:proteolysis"/>
    <property type="evidence" value="ECO:0007669"/>
    <property type="project" value="UniProtKB-KW"/>
</dbReference>
<keyword evidence="11" id="KW-0645">Protease</keyword>
<keyword evidence="26" id="KW-0472">Membrane</keyword>
<dbReference type="GO" id="GO:0003723">
    <property type="term" value="F:RNA binding"/>
    <property type="evidence" value="ECO:0007669"/>
    <property type="project" value="InterPro"/>
</dbReference>
<dbReference type="EMBL" id="JQ691613">
    <property type="protein sequence ID" value="AFO66657.1"/>
    <property type="molecule type" value="Genomic_RNA"/>
</dbReference>
<dbReference type="GO" id="GO:0006351">
    <property type="term" value="P:DNA-templated transcription"/>
    <property type="evidence" value="ECO:0007669"/>
    <property type="project" value="InterPro"/>
</dbReference>
<dbReference type="KEGG" id="vg:59071281"/>
<dbReference type="Pfam" id="PF00910">
    <property type="entry name" value="RNA_helicase"/>
    <property type="match status" value="1"/>
</dbReference>
<feature type="region of interest" description="Disordered" evidence="31">
    <location>
        <begin position="48"/>
        <end position="97"/>
    </location>
</feature>
<protein>
    <recommendedName>
        <fullName evidence="3">Genome polyprotein</fullName>
    </recommendedName>
</protein>
<dbReference type="PRINTS" id="PR00918">
    <property type="entry name" value="CALICVIRUSNS"/>
</dbReference>
<dbReference type="GO" id="GO:0017111">
    <property type="term" value="F:ribonucleoside triphosphate phosphatase activity"/>
    <property type="evidence" value="ECO:0007669"/>
    <property type="project" value="UniProtKB-EC"/>
</dbReference>
<dbReference type="Gene3D" id="2.60.120.20">
    <property type="match status" value="2"/>
</dbReference>
<feature type="domain" description="SF3 helicase" evidence="33">
    <location>
        <begin position="1433"/>
        <end position="1595"/>
    </location>
</feature>
<dbReference type="PROSITE" id="PS51218">
    <property type="entry name" value="SF3_HELICASE_2"/>
    <property type="match status" value="1"/>
</dbReference>
<dbReference type="CDD" id="cd00205">
    <property type="entry name" value="rhv_like"/>
    <property type="match status" value="1"/>
</dbReference>
<proteinExistence type="predicted"/>
<dbReference type="GO" id="GO:0015267">
    <property type="term" value="F:channel activity"/>
    <property type="evidence" value="ECO:0007669"/>
    <property type="project" value="UniProtKB-KW"/>
</dbReference>
<accession>I7C489</accession>
<comment type="subcellular location">
    <subcellularLocation>
        <location evidence="1">Host cytoplasmic vesicle membrane</location>
        <topology evidence="1">Peripheral membrane protein</topology>
        <orientation evidence="1">Cytoplasmic side</orientation>
    </subcellularLocation>
    <subcellularLocation>
        <location evidence="2">Virion</location>
    </subcellularLocation>
</comment>
<dbReference type="InterPro" id="IPR004004">
    <property type="entry name" value="Helic/Pol/Pept_Calicivir-typ"/>
</dbReference>
<keyword evidence="14" id="KW-1143">T=pseudo3 icosahedral capsid protein</keyword>
<dbReference type="GO" id="GO:0039618">
    <property type="term" value="C:T=pseudo3 icosahedral viral capsid"/>
    <property type="evidence" value="ECO:0007669"/>
    <property type="project" value="UniProtKB-KW"/>
</dbReference>
<evidence type="ECO:0000256" key="5">
    <source>
        <dbReference type="ARBA" id="ARBA00022484"/>
    </source>
</evidence>
<evidence type="ECO:0000256" key="21">
    <source>
        <dbReference type="ARBA" id="ARBA00022844"/>
    </source>
</evidence>
<dbReference type="GO" id="GO:0005524">
    <property type="term" value="F:ATP binding"/>
    <property type="evidence" value="ECO:0007669"/>
    <property type="project" value="UniProtKB-KW"/>
</dbReference>
<dbReference type="InterPro" id="IPR014759">
    <property type="entry name" value="Helicase_SF3_ssRNA_vir"/>
</dbReference>
<dbReference type="GO" id="GO:0019062">
    <property type="term" value="P:virion attachment to host cell"/>
    <property type="evidence" value="ECO:0007669"/>
    <property type="project" value="UniProtKB-KW"/>
</dbReference>
<keyword evidence="16" id="KW-0378">Hydrolase</keyword>
<dbReference type="PROSITE" id="PS50507">
    <property type="entry name" value="RDRP_SSRNA_POS"/>
    <property type="match status" value="1"/>
</dbReference>
<dbReference type="GO" id="GO:0046718">
    <property type="term" value="P:symbiont entry into host cell"/>
    <property type="evidence" value="ECO:0007669"/>
    <property type="project" value="UniProtKB-KW"/>
</dbReference>
<dbReference type="InterPro" id="IPR043502">
    <property type="entry name" value="DNA/RNA_pol_sf"/>
</dbReference>
<keyword evidence="22" id="KW-1043">Host membrane</keyword>
<keyword evidence="6" id="KW-1036">Host cytoplasmic vesicle</keyword>
<dbReference type="GO" id="GO:0039694">
    <property type="term" value="P:viral RNA genome replication"/>
    <property type="evidence" value="ECO:0007669"/>
    <property type="project" value="InterPro"/>
</dbReference>
<keyword evidence="8" id="KW-0597">Phosphoprotein</keyword>
<keyword evidence="9" id="KW-0167">Capsid protein</keyword>
<keyword evidence="27" id="KW-1035">Host cytoplasm</keyword>
<dbReference type="GeneID" id="59071281"/>
<evidence type="ECO:0000313" key="34">
    <source>
        <dbReference type="EMBL" id="AFO66657.1"/>
    </source>
</evidence>
<evidence type="ECO:0000256" key="1">
    <source>
        <dbReference type="ARBA" id="ARBA00004295"/>
    </source>
</evidence>
<keyword evidence="19" id="KW-0788">Thiol protease</keyword>
<feature type="region of interest" description="Disordered" evidence="31">
    <location>
        <begin position="182"/>
        <end position="212"/>
    </location>
</feature>
<evidence type="ECO:0000256" key="6">
    <source>
        <dbReference type="ARBA" id="ARBA00022488"/>
    </source>
</evidence>
<evidence type="ECO:0000256" key="2">
    <source>
        <dbReference type="ARBA" id="ARBA00004328"/>
    </source>
</evidence>
<reference evidence="34 35" key="1">
    <citation type="journal article" date="2012" name="J. Gen. Virol.">
        <title>Identification and complete genome characterization of a novel picornavirus in turkey (Meleagris gallopavo).</title>
        <authorList>
            <person name="Boros A."/>
            <person name="Nemes C."/>
            <person name="Pankovics P."/>
            <person name="Kapusinszky B."/>
            <person name="Delwart E."/>
            <person name="Reuter G."/>
        </authorList>
    </citation>
    <scope>NUCLEOTIDE SEQUENCE [LARGE SCALE GENOMIC DNA]</scope>
    <source>
        <strain evidence="35">Isolate Turkey/Hungary/M176/2011</strain>
    </source>
</reference>
<dbReference type="PANTHER" id="PTHR13037">
    <property type="entry name" value="FORMIN"/>
    <property type="match status" value="1"/>
</dbReference>
<evidence type="ECO:0000256" key="19">
    <source>
        <dbReference type="ARBA" id="ARBA00022807"/>
    </source>
</evidence>
<keyword evidence="7" id="KW-0191">Covalent protein-RNA linkage</keyword>
<keyword evidence="15" id="KW-0547">Nucleotide-binding</keyword>
<feature type="compositionally biased region" description="Pro residues" evidence="31">
    <location>
        <begin position="85"/>
        <end position="97"/>
    </location>
</feature>
<evidence type="ECO:0000256" key="22">
    <source>
        <dbReference type="ARBA" id="ARBA00022870"/>
    </source>
</evidence>
<dbReference type="SMART" id="SM00382">
    <property type="entry name" value="AAA"/>
    <property type="match status" value="1"/>
</dbReference>
<dbReference type="InterPro" id="IPR007094">
    <property type="entry name" value="RNA-dir_pol_PSvirus"/>
</dbReference>
<keyword evidence="28" id="KW-1160">Virus entry into host cell</keyword>
<evidence type="ECO:0000256" key="10">
    <source>
        <dbReference type="ARBA" id="ARBA00022581"/>
    </source>
</evidence>
<evidence type="ECO:0000256" key="16">
    <source>
        <dbReference type="ARBA" id="ARBA00022801"/>
    </source>
</evidence>
<evidence type="ECO:0000256" key="23">
    <source>
        <dbReference type="ARBA" id="ARBA00022953"/>
    </source>
</evidence>
<evidence type="ECO:0000256" key="26">
    <source>
        <dbReference type="ARBA" id="ARBA00023136"/>
    </source>
</evidence>
<evidence type="ECO:0000256" key="9">
    <source>
        <dbReference type="ARBA" id="ARBA00022561"/>
    </source>
</evidence>
<keyword evidence="18" id="KW-0347">Helicase</keyword>
<dbReference type="InterPro" id="IPR027417">
    <property type="entry name" value="P-loop_NTPase"/>
</dbReference>
<feature type="region of interest" description="Disordered" evidence="31">
    <location>
        <begin position="1786"/>
        <end position="1809"/>
    </location>
</feature>
<keyword evidence="10" id="KW-0945">Host-virus interaction</keyword>
<dbReference type="GO" id="GO:0034220">
    <property type="term" value="P:monoatomic ion transmembrane transport"/>
    <property type="evidence" value="ECO:0007669"/>
    <property type="project" value="UniProtKB-KW"/>
</dbReference>
<feature type="domain" description="RdRp catalytic" evidence="32">
    <location>
        <begin position="2226"/>
        <end position="2349"/>
    </location>
</feature>
<sequence length="2474" mass="270729">MKLQLNLDFLAFSTPGSANPIPLAFGVSGSKFRRLALAHKIVAFSDERPPRRSGSYLYPSLPKPQYTSPSSITISSVRKPSESSSPPPEPLTPPPEPEIIDLLEECDSDFQACLLNDDLEYYYKNGVLPFSSCLSYDDIYELICTHASFQGNITYNVTGNNNSFDTDQGLMASGSVAATGHGNASATDVTSPDPIQANATKPTKPKPTRSIPSKAASFDVIAMTSSRGVDTPPSTTRSAENPASILQSARTRNQTNAMASDVKAEETGFVTFDTMAYANRAAPWPDPPEYDPPNLGPPIIGGPLADSLQIVTSYSWTLSSEPAQPLRSTLGAGWVERGDTDQNKQNPRFPLGSGAPETAPTTGHVIYLPSAIVISNPNCVFSRLYTSNRFYQCGFTVQVCVNANPGMSGILKITCKPSAASGFDNWNGFSTPSVLLNLSEANTATLTLPPFFPRGAGVTGIEDSWCVVITTVVEPRLGLMAGELNVNLAVAPRNSRFWLTAAPNTQGLVTMPAAGSGDGYTYSAQTRDFHPVMQAPPPLPHVDHLPGQISSFSELAMCPSSFRNRYYSIPKCFWCKDAVISLSGAEILSHTGPLSSAFRAFSQWRGDLILDLVAATSQTASGRLIVSYTPPGFAAPSRLTDLSPSAKHLWDLTSCSSVSILIPNCFPGGWVPTLPCTDPQKFVVTMLGFVSIFVENPLLDLPQTSEGYSIVAYVRAAPNFELRGCSNQLFQSESQAPQGPSLDDDDFSTYLSYVSKLNSPSTFPMTNASKEMFYEFSPDKVAVVPLDASFFLYGCRSIFSYTTSNVGDRADIPADTDWCHTAASWVCRNFSAFSADLGIRFTFLSHTEGKYKIQWAYLPPGASQCLSGTVFSSPYSGSFIVDVEQANLPLYVPCMLPRNVFQLHPPQFPAYYRTGISPTSARTFGTSVDEFGSFQFLVTDASQIATPQPASSTNLTVLMNIELGFFNFKGFGLMPQYSPIKTNTPFYQPPCFLSNARIPSKRQGGEAIDISGEPVYVIRAPRPTYVHWALRQGDQQISLTKKGIQAVVSYEPCTGDIWALTTHQAWHMAKSLIGDTLPYHAFRNCTHFVEALTGYNLQNSGLGITLGLGAAAVATASVGVAKTLLDAHFRSLPQPRPRPQGPLDKTVEASENVMKAATIASGAAASLESSIKKIEPTIKSSMDKIESSAKALAGSINKFTDLGEKLVPAVQAVAGEAQGVLGKFLMWITKIIGYIMIIFGSPTPLSIAGLITVIAADLAPGLVTLASNTSPIQSLVAWISSKLGIRTNAQEIADQFAGDEPDAPDQTDDPAPPPPPPPQNPAPQPQGVKDYNDWMNAFKNTDWAIEKILKIVERILNWIGIKIREDPATKLAEVEDKIFLLYNDSISALSHPDPNQAAIRSNLKASESLLSTAAKAKSPVHCQMVTQAVRNYNTRMTALTNNVPAPRPEPVVLYIYGPPGTGKSLLATLLASIFAYHLSGDPNDVFSQPPGSYEYFDGYHGQSVHIVDDIGQAVDGSDWVHFPQMVSTSPFKPPMAALEDKGMLYRSRVIICTSNFPGPTKSAVRCHQALERRLALKLKVDALPDCSFDIRDALTPDGPSTRHFTSDCPFLRLETCRLTVDMANVGDKMDFKFRHVDQIVDEVLLMIQAKHHNINTFKHLIPTPRPLSSKFDTTQCKQTSLGLSCPPLFENDRDSNIIRPLPQGKIACNFQNPPTTPSDEDVQVQSSIPTEVEEAIRENKPLSFVQKVWSWRKPIFVGTAVLSMITSLSVLFSLTYRYFRSKSQGAYTGTPSVKAKPEPAPRRNLPARPRRQGIVGYNPTIVNNTVGGVSTNAQKTSTFTAIGIGERYFVTADHVVLDNMAQLTIGDTSYPAYKVFSFRQLCVLHAPEAPQMKILERFIKDCNSKIGYLVASFPRGNGYIQVSNAQWVVSDCPEITSKECYHYSCVSFSGLCGAPLVLSTPAGPRLVGVHVAGVAGVTGYADPLVDLLHAFKDAMPQSLIVDIPRSGPPAHVPRKTKLTHSPAWGAFEPTKEPAALLNHDRRLPDGVTVDEVAFSKQNRGDVVEPWPGLTEAADLYFSQCNFPRLKMLTMDEAINGTEGLDGIDMNQSPGYPWNQRTSRRELFILNEDGRYEPVEELKLAVLKLLQDPDYWYSTFLKDELRKTEKARAGKTRLVEAAPIDAIIAGRMIFGQLFALFHSNPGMFGSAVGCDPDFHWTPFAHSFKPFRNVWSLDYSCFDSTLPSVCFNHIGSRLQDIIEVTEECHPDIVPKYINSIRASKHVFGARAYVMIGGMPSGAVGTSIFNSMINNICVLSALISRPDFVPTPNNYRILAYGDDVLYACTPDFHPRDLKAFYDKWTPLQVTPATKEGDFPNSSSLSDVTFLKRWFVPDETIPYYYHPVIEPDTYEQSVMWSRGGEFQDTVTSLCFLAHHAGPRNYTNWIAAVRDACKRNGYDPPIFLEYSYLQMRWMQLVSG</sequence>
<evidence type="ECO:0000313" key="35">
    <source>
        <dbReference type="Proteomes" id="UP000029751"/>
    </source>
</evidence>
<evidence type="ECO:0000256" key="30">
    <source>
        <dbReference type="ARBA" id="ARBA00047631"/>
    </source>
</evidence>
<dbReference type="GO" id="GO:0008234">
    <property type="term" value="F:cysteine-type peptidase activity"/>
    <property type="evidence" value="ECO:0007669"/>
    <property type="project" value="UniProtKB-KW"/>
</dbReference>
<keyword evidence="13" id="KW-0548">Nucleotidyltransferase</keyword>
<keyword evidence="5" id="KW-0696">RNA-directed RNA polymerase</keyword>
<keyword evidence="20" id="KW-0067">ATP-binding</keyword>
<evidence type="ECO:0000256" key="27">
    <source>
        <dbReference type="ARBA" id="ARBA00023200"/>
    </source>
</evidence>
<evidence type="ECO:0000256" key="15">
    <source>
        <dbReference type="ARBA" id="ARBA00022741"/>
    </source>
</evidence>
<keyword evidence="17" id="KW-1161">Viral attachment to host cell</keyword>
<keyword evidence="4" id="KW-0813">Transport</keyword>
<keyword evidence="24" id="KW-1182">Viral ion channel</keyword>
<keyword evidence="21" id="KW-0946">Virion</keyword>
<feature type="compositionally biased region" description="Pro residues" evidence="31">
    <location>
        <begin position="1310"/>
        <end position="1324"/>
    </location>
</feature>
<keyword evidence="29" id="KW-0407">Ion channel</keyword>
<evidence type="ECO:0000256" key="11">
    <source>
        <dbReference type="ARBA" id="ARBA00022670"/>
    </source>
</evidence>
<dbReference type="GO" id="GO:0003968">
    <property type="term" value="F:RNA-directed RNA polymerase activity"/>
    <property type="evidence" value="ECO:0007669"/>
    <property type="project" value="UniProtKB-KW"/>
</dbReference>
<evidence type="ECO:0000256" key="24">
    <source>
        <dbReference type="ARBA" id="ARBA00023039"/>
    </source>
</evidence>
<evidence type="ECO:0000256" key="8">
    <source>
        <dbReference type="ARBA" id="ARBA00022553"/>
    </source>
</evidence>
<evidence type="ECO:0000256" key="7">
    <source>
        <dbReference type="ARBA" id="ARBA00022520"/>
    </source>
</evidence>
<keyword evidence="12" id="KW-0808">Transferase</keyword>
<organism evidence="34 35">
    <name type="scientific">gallivirus A1</name>
    <dbReference type="NCBI Taxonomy" id="2764087"/>
    <lineage>
        <taxon>Viruses</taxon>
        <taxon>Riboviria</taxon>
        <taxon>Orthornavirae</taxon>
        <taxon>Pisuviricota</taxon>
        <taxon>Pisoniviricetes</taxon>
        <taxon>Picornavirales</taxon>
        <taxon>Picornaviridae</taxon>
        <taxon>Kodimesavirinae</taxon>
        <taxon>Gallivirus</taxon>
        <taxon>Gallivirus afowli</taxon>
        <taxon>Gallivirus A</taxon>
    </lineage>
</organism>
<dbReference type="InterPro" id="IPR033703">
    <property type="entry name" value="Rhv-like"/>
</dbReference>
<dbReference type="PANTHER" id="PTHR13037:SF24">
    <property type="entry name" value="POLYCOMB PROTEIN PCL-RELATED"/>
    <property type="match status" value="1"/>
</dbReference>
<keyword evidence="25" id="KW-0406">Ion transport</keyword>
<comment type="catalytic activity">
    <reaction evidence="30">
        <text>a ribonucleoside 5'-triphosphate + H2O = a ribonucleoside 5'-diphosphate + phosphate + H(+)</text>
        <dbReference type="Rhea" id="RHEA:23680"/>
        <dbReference type="ChEBI" id="CHEBI:15377"/>
        <dbReference type="ChEBI" id="CHEBI:15378"/>
        <dbReference type="ChEBI" id="CHEBI:43474"/>
        <dbReference type="ChEBI" id="CHEBI:57930"/>
        <dbReference type="ChEBI" id="CHEBI:61557"/>
        <dbReference type="EC" id="3.6.1.15"/>
    </reaction>
</comment>
<evidence type="ECO:0000259" key="32">
    <source>
        <dbReference type="PROSITE" id="PS50507"/>
    </source>
</evidence>
<dbReference type="Proteomes" id="UP000029751">
    <property type="component" value="Segment"/>
</dbReference>
<dbReference type="Pfam" id="PF00073">
    <property type="entry name" value="Rhv"/>
    <property type="match status" value="1"/>
</dbReference>
<evidence type="ECO:0000256" key="20">
    <source>
        <dbReference type="ARBA" id="ARBA00022840"/>
    </source>
</evidence>
<dbReference type="InterPro" id="IPR003593">
    <property type="entry name" value="AAA+_ATPase"/>
</dbReference>
<keyword evidence="23" id="KW-0693">Viral RNA replication</keyword>
<evidence type="ECO:0000259" key="33">
    <source>
        <dbReference type="PROSITE" id="PS51218"/>
    </source>
</evidence>
<dbReference type="InterPro" id="IPR043128">
    <property type="entry name" value="Rev_trsase/Diguanyl_cyclase"/>
</dbReference>
<dbReference type="GO" id="GO:0044162">
    <property type="term" value="C:host cell cytoplasmic vesicle membrane"/>
    <property type="evidence" value="ECO:0007669"/>
    <property type="project" value="UniProtKB-SubCell"/>
</dbReference>
<evidence type="ECO:0000256" key="17">
    <source>
        <dbReference type="ARBA" id="ARBA00022804"/>
    </source>
</evidence>
<dbReference type="SUPFAM" id="SSF52540">
    <property type="entry name" value="P-loop containing nucleoside triphosphate hydrolases"/>
    <property type="match status" value="1"/>
</dbReference>
<evidence type="ECO:0000256" key="29">
    <source>
        <dbReference type="ARBA" id="ARBA00023303"/>
    </source>
</evidence>
<evidence type="ECO:0000256" key="3">
    <source>
        <dbReference type="ARBA" id="ARBA00020107"/>
    </source>
</evidence>
<evidence type="ECO:0000256" key="14">
    <source>
        <dbReference type="ARBA" id="ARBA00022706"/>
    </source>
</evidence>
<evidence type="ECO:0000256" key="18">
    <source>
        <dbReference type="ARBA" id="ARBA00022806"/>
    </source>
</evidence>
<dbReference type="GO" id="GO:0003724">
    <property type="term" value="F:RNA helicase activity"/>
    <property type="evidence" value="ECO:0007669"/>
    <property type="project" value="InterPro"/>
</dbReference>
<feature type="compositionally biased region" description="Polar residues" evidence="31">
    <location>
        <begin position="65"/>
        <end position="78"/>
    </location>
</feature>
<evidence type="ECO:0000256" key="25">
    <source>
        <dbReference type="ARBA" id="ARBA00023065"/>
    </source>
</evidence>
<dbReference type="InterPro" id="IPR000605">
    <property type="entry name" value="Helicase_SF3_ssDNA/RNA_vir"/>
</dbReference>
<dbReference type="InterPro" id="IPR029053">
    <property type="entry name" value="Viral_coat"/>
</dbReference>
<dbReference type="SUPFAM" id="SSF88633">
    <property type="entry name" value="Positive stranded ssRNA viruses"/>
    <property type="match status" value="3"/>
</dbReference>
<dbReference type="RefSeq" id="YP_006576515.1">
    <property type="nucleotide sequence ID" value="NC_018400.1"/>
</dbReference>
<dbReference type="Gene3D" id="3.30.70.270">
    <property type="match status" value="2"/>
</dbReference>
<evidence type="ECO:0000256" key="4">
    <source>
        <dbReference type="ARBA" id="ARBA00022448"/>
    </source>
</evidence>